<feature type="compositionally biased region" description="Pro residues" evidence="1">
    <location>
        <begin position="208"/>
        <end position="224"/>
    </location>
</feature>
<proteinExistence type="predicted"/>
<organism evidence="2">
    <name type="scientific">Zeugodacus cucurbitae</name>
    <name type="common">Melon fruit fly</name>
    <name type="synonym">Bactrocera cucurbitae</name>
    <dbReference type="NCBI Taxonomy" id="28588"/>
    <lineage>
        <taxon>Eukaryota</taxon>
        <taxon>Metazoa</taxon>
        <taxon>Ecdysozoa</taxon>
        <taxon>Arthropoda</taxon>
        <taxon>Hexapoda</taxon>
        <taxon>Insecta</taxon>
        <taxon>Pterygota</taxon>
        <taxon>Neoptera</taxon>
        <taxon>Endopterygota</taxon>
        <taxon>Diptera</taxon>
        <taxon>Brachycera</taxon>
        <taxon>Muscomorpha</taxon>
        <taxon>Tephritoidea</taxon>
        <taxon>Tephritidae</taxon>
        <taxon>Zeugodacus</taxon>
        <taxon>Zeugodacus</taxon>
    </lineage>
</organism>
<protein>
    <submittedName>
        <fullName evidence="2">Uncharacterized protein</fullName>
    </submittedName>
</protein>
<reference evidence="2" key="2">
    <citation type="journal article" date="2015" name="Gigascience">
        <title>Reconstructing a comprehensive transcriptome assembly of a white-pupal translocated strain of the pest fruit fly Bactrocera cucurbitae.</title>
        <authorList>
            <person name="Sim S.B."/>
            <person name="Calla B."/>
            <person name="Hall B."/>
            <person name="DeRego T."/>
            <person name="Geib S.M."/>
        </authorList>
    </citation>
    <scope>NUCLEOTIDE SEQUENCE</scope>
</reference>
<feature type="region of interest" description="Disordered" evidence="1">
    <location>
        <begin position="86"/>
        <end position="141"/>
    </location>
</feature>
<sequence>MEMLPILSKAQMLYENDVMCNAISIEDILPLINRWLVEYRDLMNEDFNQLHLVTQKSIETKYLIAQRISALFEEIQRLLQVIERNRAASSTSSQTTNADDTGSTSSGSSTSEKALPNIVASPKPADQLNDDKPSTSRSALRNINTVRRITYENAYCADPRKRVLREMNGEANLSGISNETVATTTETASTASTNSAESVGAASMSTPTPAPLPPMPMPSPPNHH</sequence>
<dbReference type="EMBL" id="GBXI01012458">
    <property type="protein sequence ID" value="JAD01834.1"/>
    <property type="molecule type" value="Transcribed_RNA"/>
</dbReference>
<feature type="compositionally biased region" description="Low complexity" evidence="1">
    <location>
        <begin position="177"/>
        <end position="207"/>
    </location>
</feature>
<reference evidence="2" key="1">
    <citation type="submission" date="2014-11" db="EMBL/GenBank/DDBJ databases">
        <authorList>
            <person name="Geib S."/>
        </authorList>
    </citation>
    <scope>NUCLEOTIDE SEQUENCE</scope>
</reference>
<gene>
    <name evidence="2" type="ORF">g.18974</name>
</gene>
<feature type="region of interest" description="Disordered" evidence="1">
    <location>
        <begin position="175"/>
        <end position="224"/>
    </location>
</feature>
<name>A0A0A1WS12_ZEUCU</name>
<evidence type="ECO:0000256" key="1">
    <source>
        <dbReference type="SAM" id="MobiDB-lite"/>
    </source>
</evidence>
<evidence type="ECO:0000313" key="2">
    <source>
        <dbReference type="EMBL" id="JAD01834.1"/>
    </source>
</evidence>
<feature type="compositionally biased region" description="Low complexity" evidence="1">
    <location>
        <begin position="87"/>
        <end position="111"/>
    </location>
</feature>
<dbReference type="AlphaFoldDB" id="A0A0A1WS12"/>
<accession>A0A0A1WS12</accession>